<dbReference type="PATRIC" id="fig|455.5.peg.1021"/>
<dbReference type="InterPro" id="IPR029044">
    <property type="entry name" value="Nucleotide-diphossugar_trans"/>
</dbReference>
<dbReference type="Pfam" id="PF00535">
    <property type="entry name" value="Glycos_transf_2"/>
    <property type="match status" value="1"/>
</dbReference>
<comment type="similarity">
    <text evidence="1">Belongs to the glycosyltransferase 2 family. WaaE/KdtX subfamily.</text>
</comment>
<gene>
    <name evidence="3" type="ORF">Ljam_0961</name>
</gene>
<protein>
    <submittedName>
        <fullName evidence="3">Lipopolysaccharide biosynthesis glycosyltransferase</fullName>
    </submittedName>
</protein>
<evidence type="ECO:0000259" key="2">
    <source>
        <dbReference type="Pfam" id="PF00535"/>
    </source>
</evidence>
<dbReference type="OrthoDB" id="9815923at2"/>
<proteinExistence type="inferred from homology"/>
<dbReference type="GO" id="GO:0016740">
    <property type="term" value="F:transferase activity"/>
    <property type="evidence" value="ECO:0007669"/>
    <property type="project" value="UniProtKB-KW"/>
</dbReference>
<dbReference type="EMBL" id="LNYG01000013">
    <property type="protein sequence ID" value="KTD06766.1"/>
    <property type="molecule type" value="Genomic_DNA"/>
</dbReference>
<dbReference type="STRING" id="455.Ljam_0961"/>
<dbReference type="PANTHER" id="PTHR43630:SF2">
    <property type="entry name" value="GLYCOSYLTRANSFERASE"/>
    <property type="match status" value="1"/>
</dbReference>
<dbReference type="Gene3D" id="3.90.550.10">
    <property type="entry name" value="Spore Coat Polysaccharide Biosynthesis Protein SpsA, Chain A"/>
    <property type="match status" value="1"/>
</dbReference>
<name>A0A0W0UFR4_9GAMM</name>
<dbReference type="RefSeq" id="WP_058448999.1">
    <property type="nucleotide sequence ID" value="NZ_CAAAJF010000009.1"/>
</dbReference>
<accession>A0A0W0UFR4</accession>
<feature type="domain" description="Glycosyltransferase 2-like" evidence="2">
    <location>
        <begin position="3"/>
        <end position="101"/>
    </location>
</feature>
<dbReference type="SUPFAM" id="SSF53448">
    <property type="entry name" value="Nucleotide-diphospho-sugar transferases"/>
    <property type="match status" value="1"/>
</dbReference>
<sequence>MLSVIIIAKDEEANIKRCLESVQWADEIIVLDSGSTDNTVTIAKEFTSHVYSTDWQGYGVQKQRALSYATGDWVLNLDADESIGSELRESIKKAIKSNEAEAYRIPICMKFYGKLMRFSSSPKRHIRLFKRAGARYSDDIVHEKVILPPTAKVGRLKAAIQHHSFQDLSHALYKVNKYSSYSAKIRIEQRPSPKFAKILFSTSWMFVRCYFLQRGFLDGREGFILAVLNAQGTFYRGIKQLYRDSKVEQLPSTPREN</sequence>
<reference evidence="3 4" key="1">
    <citation type="submission" date="2015-11" db="EMBL/GenBank/DDBJ databases">
        <title>Genomic analysis of 38 Legionella species identifies large and diverse effector repertoires.</title>
        <authorList>
            <person name="Burstein D."/>
            <person name="Amaro F."/>
            <person name="Zusman T."/>
            <person name="Lifshitz Z."/>
            <person name="Cohen O."/>
            <person name="Gilbert J.A."/>
            <person name="Pupko T."/>
            <person name="Shuman H.A."/>
            <person name="Segal G."/>
        </authorList>
    </citation>
    <scope>NUCLEOTIDE SEQUENCE [LARGE SCALE GENOMIC DNA]</scope>
    <source>
        <strain evidence="3 4">JA-26-G1-E2</strain>
    </source>
</reference>
<keyword evidence="3" id="KW-0808">Transferase</keyword>
<dbReference type="CDD" id="cd02511">
    <property type="entry name" value="Beta4Glucosyltransferase"/>
    <property type="match status" value="1"/>
</dbReference>
<organism evidence="3 4">
    <name type="scientific">Legionella jamestowniensis</name>
    <dbReference type="NCBI Taxonomy" id="455"/>
    <lineage>
        <taxon>Bacteria</taxon>
        <taxon>Pseudomonadati</taxon>
        <taxon>Pseudomonadota</taxon>
        <taxon>Gammaproteobacteria</taxon>
        <taxon>Legionellales</taxon>
        <taxon>Legionellaceae</taxon>
        <taxon>Legionella</taxon>
    </lineage>
</organism>
<dbReference type="InterPro" id="IPR001173">
    <property type="entry name" value="Glyco_trans_2-like"/>
</dbReference>
<dbReference type="PANTHER" id="PTHR43630">
    <property type="entry name" value="POLY-BETA-1,6-N-ACETYL-D-GLUCOSAMINE SYNTHASE"/>
    <property type="match status" value="1"/>
</dbReference>
<comment type="caution">
    <text evidence="3">The sequence shown here is derived from an EMBL/GenBank/DDBJ whole genome shotgun (WGS) entry which is preliminary data.</text>
</comment>
<evidence type="ECO:0000313" key="4">
    <source>
        <dbReference type="Proteomes" id="UP000054715"/>
    </source>
</evidence>
<evidence type="ECO:0000313" key="3">
    <source>
        <dbReference type="EMBL" id="KTD06766.1"/>
    </source>
</evidence>
<dbReference type="Proteomes" id="UP000054715">
    <property type="component" value="Unassembled WGS sequence"/>
</dbReference>
<evidence type="ECO:0000256" key="1">
    <source>
        <dbReference type="ARBA" id="ARBA00038494"/>
    </source>
</evidence>
<dbReference type="AlphaFoldDB" id="A0A0W0UFR4"/>